<dbReference type="SMART" id="SM01005">
    <property type="entry name" value="Ala_racemase_C"/>
    <property type="match status" value="1"/>
</dbReference>
<dbReference type="InterPro" id="IPR009006">
    <property type="entry name" value="Ala_racemase/Decarboxylase_C"/>
</dbReference>
<comment type="cofactor">
    <cofactor evidence="1 4 5">
        <name>pyridoxal 5'-phosphate</name>
        <dbReference type="ChEBI" id="CHEBI:597326"/>
    </cofactor>
</comment>
<comment type="function">
    <text evidence="4">Catalyzes the interconversion of L-alanine and D-alanine. May also act on other amino acids.</text>
</comment>
<dbReference type="PRINTS" id="PR00992">
    <property type="entry name" value="ALARACEMASE"/>
</dbReference>
<dbReference type="SUPFAM" id="SSF51419">
    <property type="entry name" value="PLP-binding barrel"/>
    <property type="match status" value="1"/>
</dbReference>
<dbReference type="GO" id="GO:0005829">
    <property type="term" value="C:cytosol"/>
    <property type="evidence" value="ECO:0007669"/>
    <property type="project" value="TreeGrafter"/>
</dbReference>
<feature type="modified residue" description="N6-(pyridoxal phosphate)lysine" evidence="4 5">
    <location>
        <position position="35"/>
    </location>
</feature>
<name>A0A928TRL8_UNCKA</name>
<dbReference type="InterPro" id="IPR011079">
    <property type="entry name" value="Ala_racemase_C"/>
</dbReference>
<dbReference type="GO" id="GO:0030170">
    <property type="term" value="F:pyridoxal phosphate binding"/>
    <property type="evidence" value="ECO:0007669"/>
    <property type="project" value="UniProtKB-UniRule"/>
</dbReference>
<accession>A0A928TRL8</accession>
<comment type="pathway">
    <text evidence="4">Amino-acid biosynthesis; D-alanine biosynthesis; D-alanine from L-alanine: step 1/1.</text>
</comment>
<keyword evidence="2 4" id="KW-0663">Pyridoxal phosphate</keyword>
<keyword evidence="3 4" id="KW-0413">Isomerase</keyword>
<feature type="domain" description="Alanine racemase C-terminal" evidence="7">
    <location>
        <begin position="246"/>
        <end position="374"/>
    </location>
</feature>
<dbReference type="PROSITE" id="PS00395">
    <property type="entry name" value="ALANINE_RACEMASE"/>
    <property type="match status" value="1"/>
</dbReference>
<dbReference type="InterPro" id="IPR029066">
    <property type="entry name" value="PLP-binding_barrel"/>
</dbReference>
<dbReference type="InterPro" id="IPR001608">
    <property type="entry name" value="Ala_racemase_N"/>
</dbReference>
<evidence type="ECO:0000256" key="2">
    <source>
        <dbReference type="ARBA" id="ARBA00022898"/>
    </source>
</evidence>
<evidence type="ECO:0000259" key="7">
    <source>
        <dbReference type="SMART" id="SM01005"/>
    </source>
</evidence>
<comment type="similarity">
    <text evidence="4">Belongs to the alanine racemase family.</text>
</comment>
<reference evidence="8" key="1">
    <citation type="submission" date="2020-05" db="EMBL/GenBank/DDBJ databases">
        <title>High-Quality Genomes of Partial-Nitritation/Anammox System by Hierarchical Clustering Based Hybrid Assembly.</title>
        <authorList>
            <person name="Liu L."/>
            <person name="Wang Y."/>
            <person name="Che Y."/>
            <person name="Chen Y."/>
            <person name="Xia Y."/>
            <person name="Luo R."/>
            <person name="Cheng S.H."/>
            <person name="Zheng C."/>
            <person name="Zhang T."/>
        </authorList>
    </citation>
    <scope>NUCLEOTIDE SEQUENCE</scope>
    <source>
        <strain evidence="8">H1_PAT1</strain>
    </source>
</reference>
<dbReference type="Gene3D" id="3.20.20.10">
    <property type="entry name" value="Alanine racemase"/>
    <property type="match status" value="1"/>
</dbReference>
<organism evidence="8 9">
    <name type="scientific">candidate division WWE3 bacterium</name>
    <dbReference type="NCBI Taxonomy" id="2053526"/>
    <lineage>
        <taxon>Bacteria</taxon>
        <taxon>Katanobacteria</taxon>
    </lineage>
</organism>
<comment type="catalytic activity">
    <reaction evidence="4">
        <text>L-alanine = D-alanine</text>
        <dbReference type="Rhea" id="RHEA:20249"/>
        <dbReference type="ChEBI" id="CHEBI:57416"/>
        <dbReference type="ChEBI" id="CHEBI:57972"/>
        <dbReference type="EC" id="5.1.1.1"/>
    </reaction>
</comment>
<gene>
    <name evidence="8" type="primary">alr</name>
    <name evidence="8" type="ORF">HS096_00405</name>
</gene>
<feature type="binding site" evidence="4 6">
    <location>
        <position position="315"/>
    </location>
    <ligand>
        <name>substrate</name>
    </ligand>
</feature>
<dbReference type="GO" id="GO:0008784">
    <property type="term" value="F:alanine racemase activity"/>
    <property type="evidence" value="ECO:0007669"/>
    <property type="project" value="UniProtKB-UniRule"/>
</dbReference>
<protein>
    <recommendedName>
        <fullName evidence="4">Alanine racemase</fullName>
        <ecNumber evidence="4">5.1.1.1</ecNumber>
    </recommendedName>
</protein>
<dbReference type="Pfam" id="PF01168">
    <property type="entry name" value="Ala_racemase_N"/>
    <property type="match status" value="1"/>
</dbReference>
<feature type="binding site" evidence="4 6">
    <location>
        <position position="130"/>
    </location>
    <ligand>
        <name>substrate</name>
    </ligand>
</feature>
<evidence type="ECO:0000256" key="1">
    <source>
        <dbReference type="ARBA" id="ARBA00001933"/>
    </source>
</evidence>
<dbReference type="InterPro" id="IPR020622">
    <property type="entry name" value="Ala_racemase_pyridoxalP-BS"/>
</dbReference>
<dbReference type="SUPFAM" id="SSF50621">
    <property type="entry name" value="Alanine racemase C-terminal domain-like"/>
    <property type="match status" value="1"/>
</dbReference>
<dbReference type="Pfam" id="PF00842">
    <property type="entry name" value="Ala_racemase_C"/>
    <property type="match status" value="1"/>
</dbReference>
<feature type="active site" description="Proton acceptor; specific for D-alanine" evidence="4">
    <location>
        <position position="35"/>
    </location>
</feature>
<evidence type="ECO:0000256" key="6">
    <source>
        <dbReference type="PIRSR" id="PIRSR600821-52"/>
    </source>
</evidence>
<sequence>MSGKTWIEISRSRLLGNVQALSAHVAPSAVMAVVKSNAYGHGLETVALTVARAVGWFGVDDIDEALRLREIGILQPILILGYIPIERLPECAKHQLSFVAYDRRMLAYIGAHRTRRPYRIHIKIETGTSRQGIEGIDLAAFAKQALRTKGVMIEGVYTHFANIEDTTDSSFAMHQLQRFRTALESLHMLGIEPPVRHTASSAAAILFPETRYDVIRLGIAMYGHWPSKETQVAAQTFKRRVPLTPALSWKTVVAQVKEIPKGSSVSYGCTETVGRRTRIAVLPIGYWDGFDRRLSSVGTLLIRGKRAKVLGRVCMNMTMADVTDIPAVKAGDDVVIIGKQGREEIRAEDVGSKIGSIQYEVLARINPRIPRRLVA</sequence>
<dbReference type="Gene3D" id="2.40.37.10">
    <property type="entry name" value="Lyase, Ornithine Decarboxylase, Chain A, domain 1"/>
    <property type="match status" value="1"/>
</dbReference>
<evidence type="ECO:0000313" key="9">
    <source>
        <dbReference type="Proteomes" id="UP000710385"/>
    </source>
</evidence>
<feature type="active site" description="Proton acceptor; specific for L-alanine" evidence="4">
    <location>
        <position position="267"/>
    </location>
</feature>
<evidence type="ECO:0000256" key="5">
    <source>
        <dbReference type="PIRSR" id="PIRSR600821-50"/>
    </source>
</evidence>
<evidence type="ECO:0000256" key="3">
    <source>
        <dbReference type="ARBA" id="ARBA00023235"/>
    </source>
</evidence>
<dbReference type="AlphaFoldDB" id="A0A928TRL8"/>
<dbReference type="GO" id="GO:0030632">
    <property type="term" value="P:D-alanine biosynthetic process"/>
    <property type="evidence" value="ECO:0007669"/>
    <property type="project" value="UniProtKB-UniRule"/>
</dbReference>
<dbReference type="PANTHER" id="PTHR30511:SF0">
    <property type="entry name" value="ALANINE RACEMASE, CATABOLIC-RELATED"/>
    <property type="match status" value="1"/>
</dbReference>
<comment type="caution">
    <text evidence="8">The sequence shown here is derived from an EMBL/GenBank/DDBJ whole genome shotgun (WGS) entry which is preliminary data.</text>
</comment>
<dbReference type="NCBIfam" id="TIGR00492">
    <property type="entry name" value="alr"/>
    <property type="match status" value="1"/>
</dbReference>
<dbReference type="FunFam" id="3.20.20.10:FF:000002">
    <property type="entry name" value="Alanine racemase"/>
    <property type="match status" value="1"/>
</dbReference>
<evidence type="ECO:0000256" key="4">
    <source>
        <dbReference type="HAMAP-Rule" id="MF_01201"/>
    </source>
</evidence>
<dbReference type="Proteomes" id="UP000710385">
    <property type="component" value="Unassembled WGS sequence"/>
</dbReference>
<dbReference type="EC" id="5.1.1.1" evidence="4"/>
<dbReference type="InterPro" id="IPR000821">
    <property type="entry name" value="Ala_racemase"/>
</dbReference>
<proteinExistence type="inferred from homology"/>
<dbReference type="CDD" id="cd00430">
    <property type="entry name" value="PLPDE_III_AR"/>
    <property type="match status" value="1"/>
</dbReference>
<dbReference type="EMBL" id="JABTTY010000001">
    <property type="protein sequence ID" value="MBE7524849.1"/>
    <property type="molecule type" value="Genomic_DNA"/>
</dbReference>
<dbReference type="HAMAP" id="MF_01201">
    <property type="entry name" value="Ala_racemase"/>
    <property type="match status" value="1"/>
</dbReference>
<dbReference type="PANTHER" id="PTHR30511">
    <property type="entry name" value="ALANINE RACEMASE"/>
    <property type="match status" value="1"/>
</dbReference>
<evidence type="ECO:0000313" key="8">
    <source>
        <dbReference type="EMBL" id="MBE7524849.1"/>
    </source>
</evidence>